<dbReference type="EMBL" id="CAMKVN010006185">
    <property type="protein sequence ID" value="CAI2190007.1"/>
    <property type="molecule type" value="Genomic_DNA"/>
</dbReference>
<reference evidence="2" key="1">
    <citation type="submission" date="2022-08" db="EMBL/GenBank/DDBJ databases">
        <authorList>
            <person name="Kallberg Y."/>
            <person name="Tangrot J."/>
            <person name="Rosling A."/>
        </authorList>
    </citation>
    <scope>NUCLEOTIDE SEQUENCE</scope>
    <source>
        <strain evidence="2">Wild A</strain>
    </source>
</reference>
<dbReference type="Proteomes" id="UP001153678">
    <property type="component" value="Unassembled WGS sequence"/>
</dbReference>
<evidence type="ECO:0000313" key="3">
    <source>
        <dbReference type="Proteomes" id="UP001153678"/>
    </source>
</evidence>
<feature type="region of interest" description="Disordered" evidence="1">
    <location>
        <begin position="1"/>
        <end position="50"/>
    </location>
</feature>
<evidence type="ECO:0000256" key="1">
    <source>
        <dbReference type="SAM" id="MobiDB-lite"/>
    </source>
</evidence>
<organism evidence="2 3">
    <name type="scientific">Funneliformis geosporum</name>
    <dbReference type="NCBI Taxonomy" id="1117311"/>
    <lineage>
        <taxon>Eukaryota</taxon>
        <taxon>Fungi</taxon>
        <taxon>Fungi incertae sedis</taxon>
        <taxon>Mucoromycota</taxon>
        <taxon>Glomeromycotina</taxon>
        <taxon>Glomeromycetes</taxon>
        <taxon>Glomerales</taxon>
        <taxon>Glomeraceae</taxon>
        <taxon>Funneliformis</taxon>
    </lineage>
</organism>
<comment type="caution">
    <text evidence="2">The sequence shown here is derived from an EMBL/GenBank/DDBJ whole genome shotgun (WGS) entry which is preliminary data.</text>
</comment>
<gene>
    <name evidence="2" type="ORF">FWILDA_LOCUS14361</name>
</gene>
<protein>
    <submittedName>
        <fullName evidence="2">7348_t:CDS:1</fullName>
    </submittedName>
</protein>
<feature type="compositionally biased region" description="Low complexity" evidence="1">
    <location>
        <begin position="1"/>
        <end position="16"/>
    </location>
</feature>
<dbReference type="OrthoDB" id="2440903at2759"/>
<evidence type="ECO:0000313" key="2">
    <source>
        <dbReference type="EMBL" id="CAI2190007.1"/>
    </source>
</evidence>
<name>A0A9W4X2A8_9GLOM</name>
<sequence>MSDSESTITRSSISISNERKKRKNKMNATSSNNDMPAERSNRRHTSYFFRKDPNNNDVAYFIICERTSKKPYPYSRRGGSTSNLSCHLRDKHEITNLIF</sequence>
<accession>A0A9W4X2A8</accession>
<proteinExistence type="predicted"/>
<keyword evidence="3" id="KW-1185">Reference proteome</keyword>
<dbReference type="AlphaFoldDB" id="A0A9W4X2A8"/>